<dbReference type="Proteomes" id="UP000199701">
    <property type="component" value="Unassembled WGS sequence"/>
</dbReference>
<name>A0A1I0NIR5_9FIRM</name>
<proteinExistence type="predicted"/>
<sequence length="134" mass="15875">MNRLRERMAVFMQGRYGMDQLGKVLTYGTGIILLLSMILKVDFLYMVGIVVLILSYFRIFSRNIGKRYDENQKFLTLRYKMLSKKSKFMDRIKDRKKNCIFNCPNCKQKIRVPKGKGKISIKCPKCRIEFVKKT</sequence>
<keyword evidence="3" id="KW-1185">Reference proteome</keyword>
<dbReference type="AlphaFoldDB" id="A0A1I0NIR5"/>
<evidence type="ECO:0000313" key="2">
    <source>
        <dbReference type="EMBL" id="SEW01334.1"/>
    </source>
</evidence>
<keyword evidence="1" id="KW-0472">Membrane</keyword>
<dbReference type="OrthoDB" id="3174166at2"/>
<keyword evidence="1" id="KW-1133">Transmembrane helix</keyword>
<dbReference type="EMBL" id="FOJI01000003">
    <property type="protein sequence ID" value="SEW01334.1"/>
    <property type="molecule type" value="Genomic_DNA"/>
</dbReference>
<feature type="transmembrane region" description="Helical" evidence="1">
    <location>
        <begin position="21"/>
        <end position="38"/>
    </location>
</feature>
<dbReference type="RefSeq" id="WP_092451264.1">
    <property type="nucleotide sequence ID" value="NZ_FOJI01000003.1"/>
</dbReference>
<protein>
    <recommendedName>
        <fullName evidence="4">Zn-finger containing protein</fullName>
    </recommendedName>
</protein>
<evidence type="ECO:0000256" key="1">
    <source>
        <dbReference type="SAM" id="Phobius"/>
    </source>
</evidence>
<feature type="transmembrane region" description="Helical" evidence="1">
    <location>
        <begin position="44"/>
        <end position="61"/>
    </location>
</feature>
<evidence type="ECO:0000313" key="3">
    <source>
        <dbReference type="Proteomes" id="UP000199701"/>
    </source>
</evidence>
<keyword evidence="1" id="KW-0812">Transmembrane</keyword>
<organism evidence="2 3">
    <name type="scientific">[Clostridium] fimetarium</name>
    <dbReference type="NCBI Taxonomy" id="99656"/>
    <lineage>
        <taxon>Bacteria</taxon>
        <taxon>Bacillati</taxon>
        <taxon>Bacillota</taxon>
        <taxon>Clostridia</taxon>
        <taxon>Lachnospirales</taxon>
        <taxon>Lachnospiraceae</taxon>
    </lineage>
</organism>
<gene>
    <name evidence="2" type="ORF">SAMN05421659_103141</name>
</gene>
<reference evidence="2 3" key="1">
    <citation type="submission" date="2016-10" db="EMBL/GenBank/DDBJ databases">
        <authorList>
            <person name="de Groot N.N."/>
        </authorList>
    </citation>
    <scope>NUCLEOTIDE SEQUENCE [LARGE SCALE GENOMIC DNA]</scope>
    <source>
        <strain evidence="2 3">DSM 9179</strain>
    </source>
</reference>
<dbReference type="STRING" id="99656.SAMN05421659_103141"/>
<accession>A0A1I0NIR5</accession>
<evidence type="ECO:0008006" key="4">
    <source>
        <dbReference type="Google" id="ProtNLM"/>
    </source>
</evidence>